<name>A0ABD3FPY5_9STRA</name>
<evidence type="ECO:0000313" key="2">
    <source>
        <dbReference type="Proteomes" id="UP001632037"/>
    </source>
</evidence>
<gene>
    <name evidence="1" type="ORF">V7S43_007258</name>
</gene>
<dbReference type="AlphaFoldDB" id="A0ABD3FPY5"/>
<evidence type="ECO:0000313" key="1">
    <source>
        <dbReference type="EMBL" id="KAL3667705.1"/>
    </source>
</evidence>
<dbReference type="EMBL" id="JBIMZQ010000013">
    <property type="protein sequence ID" value="KAL3667705.1"/>
    <property type="molecule type" value="Genomic_DNA"/>
</dbReference>
<protein>
    <submittedName>
        <fullName evidence="1">Uncharacterized protein</fullName>
    </submittedName>
</protein>
<reference evidence="1 2" key="1">
    <citation type="submission" date="2024-09" db="EMBL/GenBank/DDBJ databases">
        <title>Genome sequencing and assembly of Phytophthora oleae, isolate VK10A, causative agent of rot of olive drupes.</title>
        <authorList>
            <person name="Conti Taguali S."/>
            <person name="Riolo M."/>
            <person name="La Spada F."/>
            <person name="Cacciola S.O."/>
            <person name="Dionisio G."/>
        </authorList>
    </citation>
    <scope>NUCLEOTIDE SEQUENCE [LARGE SCALE GENOMIC DNA]</scope>
    <source>
        <strain evidence="1 2">VK10A</strain>
    </source>
</reference>
<dbReference type="Proteomes" id="UP001632037">
    <property type="component" value="Unassembled WGS sequence"/>
</dbReference>
<keyword evidence="2" id="KW-1185">Reference proteome</keyword>
<organism evidence="1 2">
    <name type="scientific">Phytophthora oleae</name>
    <dbReference type="NCBI Taxonomy" id="2107226"/>
    <lineage>
        <taxon>Eukaryota</taxon>
        <taxon>Sar</taxon>
        <taxon>Stramenopiles</taxon>
        <taxon>Oomycota</taxon>
        <taxon>Peronosporomycetes</taxon>
        <taxon>Peronosporales</taxon>
        <taxon>Peronosporaceae</taxon>
        <taxon>Phytophthora</taxon>
    </lineage>
</organism>
<proteinExistence type="predicted"/>
<accession>A0ABD3FPY5</accession>
<sequence length="139" mass="16359">MERSQQCAEQAQVREQARRARYYNRNTRKIREFHPGDRVWLYNLPRGPKATKFVDQWVGPLKIVEPARYENFLLRREDQNGEQEDVIAHVSFLVSYYEPGGLLSRFAEDIDEQVRDEDAGQYVETIPATIRTATRRGTK</sequence>
<comment type="caution">
    <text evidence="1">The sequence shown here is derived from an EMBL/GenBank/DDBJ whole genome shotgun (WGS) entry which is preliminary data.</text>
</comment>